<sequence length="202" mass="22315">MIAILCAHHKNQISSLWEIVVGEYVLMHPTLILASDIHGSTAALRLLLQYAKHYQAQHILIAGDICPPSSPAFKELLSQHTDTILVRGNCDSSYDFSAAGINLPPLVQRLKWGEHSVVMTHGDRFPSPYGLDMQGGDIFISGHTHSPRLVMQEDGILHINPGSTTFPRTALGPTYALLFEDGASIRSLDDDRPLPSLQYYFL</sequence>
<evidence type="ECO:0000313" key="2">
    <source>
        <dbReference type="EMBL" id="MPM03675.1"/>
    </source>
</evidence>
<dbReference type="Gene3D" id="3.60.21.10">
    <property type="match status" value="1"/>
</dbReference>
<comment type="caution">
    <text evidence="2">The sequence shown here is derived from an EMBL/GenBank/DDBJ whole genome shotgun (WGS) entry which is preliminary data.</text>
</comment>
<dbReference type="InterPro" id="IPR000979">
    <property type="entry name" value="Phosphodiesterase_MJ0936/Vps29"/>
</dbReference>
<dbReference type="Pfam" id="PF12850">
    <property type="entry name" value="Metallophos_2"/>
    <property type="match status" value="1"/>
</dbReference>
<dbReference type="EC" id="3.1.4.-" evidence="2"/>
<dbReference type="PANTHER" id="PTHR11124">
    <property type="entry name" value="VACUOLAR SORTING PROTEIN VPS29"/>
    <property type="match status" value="1"/>
</dbReference>
<proteinExistence type="predicted"/>
<keyword evidence="2" id="KW-0378">Hydrolase</keyword>
<dbReference type="NCBIfam" id="TIGR00040">
    <property type="entry name" value="yfcE"/>
    <property type="match status" value="1"/>
</dbReference>
<dbReference type="EMBL" id="VSSQ01000973">
    <property type="protein sequence ID" value="MPM03675.1"/>
    <property type="molecule type" value="Genomic_DNA"/>
</dbReference>
<name>A0A644WII3_9ZZZZ</name>
<reference evidence="2" key="1">
    <citation type="submission" date="2019-08" db="EMBL/GenBank/DDBJ databases">
        <authorList>
            <person name="Kucharzyk K."/>
            <person name="Murdoch R.W."/>
            <person name="Higgins S."/>
            <person name="Loffler F."/>
        </authorList>
    </citation>
    <scope>NUCLEOTIDE SEQUENCE</scope>
</reference>
<organism evidence="2">
    <name type="scientific">bioreactor metagenome</name>
    <dbReference type="NCBI Taxonomy" id="1076179"/>
    <lineage>
        <taxon>unclassified sequences</taxon>
        <taxon>metagenomes</taxon>
        <taxon>ecological metagenomes</taxon>
    </lineage>
</organism>
<evidence type="ECO:0000259" key="1">
    <source>
        <dbReference type="Pfam" id="PF12850"/>
    </source>
</evidence>
<accession>A0A644WII3</accession>
<gene>
    <name evidence="2" type="primary">yfcE_4</name>
    <name evidence="2" type="ORF">SDC9_49942</name>
</gene>
<dbReference type="SUPFAM" id="SSF56300">
    <property type="entry name" value="Metallo-dependent phosphatases"/>
    <property type="match status" value="1"/>
</dbReference>
<dbReference type="InterPro" id="IPR024654">
    <property type="entry name" value="Calcineurin-like_PHP_lpxH"/>
</dbReference>
<dbReference type="InterPro" id="IPR029052">
    <property type="entry name" value="Metallo-depent_PP-like"/>
</dbReference>
<feature type="domain" description="Calcineurin-like phosphoesterase" evidence="1">
    <location>
        <begin position="31"/>
        <end position="178"/>
    </location>
</feature>
<dbReference type="GO" id="GO:0016787">
    <property type="term" value="F:hydrolase activity"/>
    <property type="evidence" value="ECO:0007669"/>
    <property type="project" value="UniProtKB-KW"/>
</dbReference>
<protein>
    <submittedName>
        <fullName evidence="2">Phosphodiesterase YfcE</fullName>
        <ecNumber evidence="2">3.1.4.-</ecNumber>
    </submittedName>
</protein>
<dbReference type="AlphaFoldDB" id="A0A644WII3"/>